<gene>
    <name evidence="2" type="ORF">QNI14_09795</name>
</gene>
<dbReference type="EMBL" id="JASJND010000006">
    <property type="protein sequence ID" value="MDJ1114748.1"/>
    <property type="molecule type" value="Genomic_DNA"/>
</dbReference>
<protein>
    <recommendedName>
        <fullName evidence="1">DUF7882 domain-containing protein</fullName>
    </recommendedName>
</protein>
<sequence length="83" mass="9300">MSDRTLAHVEAVVSSKLRRGESFMLTAATSAHEGSGRTTIWVNAASNLAYRYRRDRPALDRTWLEELRTSANSPGGMHLPEER</sequence>
<evidence type="ECO:0000313" key="2">
    <source>
        <dbReference type="EMBL" id="MDJ1114748.1"/>
    </source>
</evidence>
<keyword evidence="3" id="KW-1185">Reference proteome</keyword>
<name>A0ABT6ZFP0_9MICO</name>
<organism evidence="2 3">
    <name type="scientific">Microbacterium dauci</name>
    <dbReference type="NCBI Taxonomy" id="3048008"/>
    <lineage>
        <taxon>Bacteria</taxon>
        <taxon>Bacillati</taxon>
        <taxon>Actinomycetota</taxon>
        <taxon>Actinomycetes</taxon>
        <taxon>Micrococcales</taxon>
        <taxon>Microbacteriaceae</taxon>
        <taxon>Microbacterium</taxon>
    </lineage>
</organism>
<feature type="domain" description="DUF7882" evidence="1">
    <location>
        <begin position="1"/>
        <end position="81"/>
    </location>
</feature>
<comment type="caution">
    <text evidence="2">The sequence shown here is derived from an EMBL/GenBank/DDBJ whole genome shotgun (WGS) entry which is preliminary data.</text>
</comment>
<proteinExistence type="predicted"/>
<reference evidence="2 3" key="1">
    <citation type="submission" date="2023-05" db="EMBL/GenBank/DDBJ databases">
        <title>Microbacterium dauci sp.nov., Isolated from Carrot Rhizosphere Soil.</title>
        <authorList>
            <person name="Xiao Z."/>
            <person name="Zheng J."/>
        </authorList>
    </citation>
    <scope>NUCLEOTIDE SEQUENCE [LARGE SCALE GENOMIC DNA]</scope>
    <source>
        <strain evidence="2 3">LX3-4</strain>
    </source>
</reference>
<accession>A0ABT6ZFP0</accession>
<evidence type="ECO:0000259" key="1">
    <source>
        <dbReference type="Pfam" id="PF25355"/>
    </source>
</evidence>
<dbReference type="RefSeq" id="WP_283716414.1">
    <property type="nucleotide sequence ID" value="NZ_JASJND010000006.1"/>
</dbReference>
<dbReference type="Pfam" id="PF25355">
    <property type="entry name" value="DUF7882"/>
    <property type="match status" value="1"/>
</dbReference>
<dbReference type="Proteomes" id="UP001321481">
    <property type="component" value="Unassembled WGS sequence"/>
</dbReference>
<evidence type="ECO:0000313" key="3">
    <source>
        <dbReference type="Proteomes" id="UP001321481"/>
    </source>
</evidence>
<dbReference type="InterPro" id="IPR057204">
    <property type="entry name" value="DUF7882"/>
</dbReference>